<keyword evidence="6" id="KW-0227">DNA damage</keyword>
<keyword evidence="5" id="KW-0479">Metal-binding</keyword>
<dbReference type="InterPro" id="IPR006134">
    <property type="entry name" value="DNA-dir_DNA_pol_B_multi_dom"/>
</dbReference>
<feature type="compositionally biased region" description="Polar residues" evidence="14">
    <location>
        <begin position="375"/>
        <end position="385"/>
    </location>
</feature>
<dbReference type="Gene3D" id="1.10.287.690">
    <property type="entry name" value="Helix hairpin bin"/>
    <property type="match status" value="1"/>
</dbReference>
<keyword evidence="3 13" id="KW-0808">Transferase</keyword>
<name>A0A7J6MBM5_PEROL</name>
<comment type="similarity">
    <text evidence="2 13">Belongs to the DNA polymerase type-B family.</text>
</comment>
<keyword evidence="13" id="KW-0235">DNA replication</keyword>
<feature type="region of interest" description="Disordered" evidence="14">
    <location>
        <begin position="216"/>
        <end position="260"/>
    </location>
</feature>
<keyword evidence="9" id="KW-0408">Iron</keyword>
<dbReference type="SUPFAM" id="SSF53098">
    <property type="entry name" value="Ribonuclease H-like"/>
    <property type="match status" value="1"/>
</dbReference>
<comment type="caution">
    <text evidence="16">The sequence shown here is derived from an EMBL/GenBank/DDBJ whole genome shotgun (WGS) entry which is preliminary data.</text>
</comment>
<evidence type="ECO:0000256" key="10">
    <source>
        <dbReference type="ARBA" id="ARBA00023014"/>
    </source>
</evidence>
<dbReference type="GO" id="GO:0003677">
    <property type="term" value="F:DNA binding"/>
    <property type="evidence" value="ECO:0007669"/>
    <property type="project" value="UniProtKB-KW"/>
</dbReference>
<dbReference type="PRINTS" id="PR00106">
    <property type="entry name" value="DNAPOLB"/>
</dbReference>
<keyword evidence="10" id="KW-0411">Iron-sulfur</keyword>
<feature type="region of interest" description="Disordered" evidence="14">
    <location>
        <begin position="1387"/>
        <end position="1424"/>
    </location>
</feature>
<keyword evidence="7" id="KW-0862">Zinc</keyword>
<feature type="region of interest" description="Disordered" evidence="14">
    <location>
        <begin position="350"/>
        <end position="387"/>
    </location>
</feature>
<dbReference type="InterPro" id="IPR012337">
    <property type="entry name" value="RNaseH-like_sf"/>
</dbReference>
<dbReference type="Gene3D" id="3.30.342.10">
    <property type="entry name" value="DNA Polymerase, chain B, domain 1"/>
    <property type="match status" value="1"/>
</dbReference>
<comment type="catalytic activity">
    <reaction evidence="12 13">
        <text>DNA(n) + a 2'-deoxyribonucleoside 5'-triphosphate = DNA(n+1) + diphosphate</text>
        <dbReference type="Rhea" id="RHEA:22508"/>
        <dbReference type="Rhea" id="RHEA-COMP:17339"/>
        <dbReference type="Rhea" id="RHEA-COMP:17340"/>
        <dbReference type="ChEBI" id="CHEBI:33019"/>
        <dbReference type="ChEBI" id="CHEBI:61560"/>
        <dbReference type="ChEBI" id="CHEBI:173112"/>
        <dbReference type="EC" id="2.7.7.7"/>
    </reaction>
</comment>
<proteinExistence type="inferred from homology"/>
<evidence type="ECO:0000256" key="9">
    <source>
        <dbReference type="ARBA" id="ARBA00023004"/>
    </source>
</evidence>
<dbReference type="PANTHER" id="PTHR45812">
    <property type="entry name" value="DNA POLYMERASE ZETA CATALYTIC SUBUNIT"/>
    <property type="match status" value="1"/>
</dbReference>
<dbReference type="Pfam" id="PF00136">
    <property type="entry name" value="DNA_pol_B"/>
    <property type="match status" value="1"/>
</dbReference>
<evidence type="ECO:0000313" key="16">
    <source>
        <dbReference type="EMBL" id="KAF4668924.1"/>
    </source>
</evidence>
<evidence type="ECO:0000313" key="17">
    <source>
        <dbReference type="Proteomes" id="UP000570595"/>
    </source>
</evidence>
<dbReference type="GO" id="GO:0042276">
    <property type="term" value="P:error-prone translesion synthesis"/>
    <property type="evidence" value="ECO:0007669"/>
    <property type="project" value="TreeGrafter"/>
</dbReference>
<dbReference type="EMBL" id="JABAHT010000030">
    <property type="protein sequence ID" value="KAF4668924.1"/>
    <property type="molecule type" value="Genomic_DNA"/>
</dbReference>
<dbReference type="Proteomes" id="UP000570595">
    <property type="component" value="Unassembled WGS sequence"/>
</dbReference>
<keyword evidence="8 13" id="KW-0239">DNA-directed DNA polymerase</keyword>
<dbReference type="FunFam" id="1.10.287.690:FF:000002">
    <property type="entry name" value="DNA polymerase zeta"/>
    <property type="match status" value="1"/>
</dbReference>
<accession>A0A7J6MBM5</accession>
<keyword evidence="11" id="KW-0234">DNA repair</keyword>
<dbReference type="GO" id="GO:0046872">
    <property type="term" value="F:metal ion binding"/>
    <property type="evidence" value="ECO:0007669"/>
    <property type="project" value="UniProtKB-KW"/>
</dbReference>
<feature type="region of interest" description="Disordered" evidence="14">
    <location>
        <begin position="1269"/>
        <end position="1291"/>
    </location>
</feature>
<dbReference type="PROSITE" id="PS00116">
    <property type="entry name" value="DNA_POLYMERASE_B"/>
    <property type="match status" value="1"/>
</dbReference>
<protein>
    <recommendedName>
        <fullName evidence="13">DNA polymerase</fullName>
        <ecNumber evidence="13">2.7.7.7</ecNumber>
    </recommendedName>
</protein>
<dbReference type="OrthoDB" id="2414538at2759"/>
<comment type="cofactor">
    <cofactor evidence="1">
        <name>[4Fe-4S] cluster</name>
        <dbReference type="ChEBI" id="CHEBI:49883"/>
    </cofactor>
</comment>
<evidence type="ECO:0000259" key="15">
    <source>
        <dbReference type="Pfam" id="PF00136"/>
    </source>
</evidence>
<dbReference type="GO" id="GO:0000724">
    <property type="term" value="P:double-strand break repair via homologous recombination"/>
    <property type="evidence" value="ECO:0007669"/>
    <property type="project" value="TreeGrafter"/>
</dbReference>
<evidence type="ECO:0000256" key="13">
    <source>
        <dbReference type="RuleBase" id="RU000442"/>
    </source>
</evidence>
<feature type="domain" description="DNA-directed DNA polymerase family B multifunctional" evidence="15">
    <location>
        <begin position="692"/>
        <end position="1146"/>
    </location>
</feature>
<evidence type="ECO:0000256" key="2">
    <source>
        <dbReference type="ARBA" id="ARBA00005755"/>
    </source>
</evidence>
<dbReference type="InterPro" id="IPR023211">
    <property type="entry name" value="DNA_pol_palm_dom_sf"/>
</dbReference>
<evidence type="ECO:0000256" key="1">
    <source>
        <dbReference type="ARBA" id="ARBA00001966"/>
    </source>
</evidence>
<evidence type="ECO:0000256" key="7">
    <source>
        <dbReference type="ARBA" id="ARBA00022833"/>
    </source>
</evidence>
<evidence type="ECO:0000256" key="5">
    <source>
        <dbReference type="ARBA" id="ARBA00022723"/>
    </source>
</evidence>
<dbReference type="Gene3D" id="3.90.1600.10">
    <property type="entry name" value="Palm domain of DNA polymerase"/>
    <property type="match status" value="1"/>
</dbReference>
<evidence type="ECO:0000256" key="3">
    <source>
        <dbReference type="ARBA" id="ARBA00022679"/>
    </source>
</evidence>
<evidence type="ECO:0000256" key="6">
    <source>
        <dbReference type="ARBA" id="ARBA00022763"/>
    </source>
</evidence>
<dbReference type="GO" id="GO:0016035">
    <property type="term" value="C:zeta DNA polymerase complex"/>
    <property type="evidence" value="ECO:0007669"/>
    <property type="project" value="InterPro"/>
</dbReference>
<dbReference type="InterPro" id="IPR006172">
    <property type="entry name" value="DNA-dir_DNA_pol_B"/>
</dbReference>
<evidence type="ECO:0000256" key="14">
    <source>
        <dbReference type="SAM" id="MobiDB-lite"/>
    </source>
</evidence>
<dbReference type="GO" id="GO:0003887">
    <property type="term" value="F:DNA-directed DNA polymerase activity"/>
    <property type="evidence" value="ECO:0007669"/>
    <property type="project" value="UniProtKB-KW"/>
</dbReference>
<keyword evidence="13" id="KW-0238">DNA-binding</keyword>
<keyword evidence="4 13" id="KW-0548">Nucleotidyltransferase</keyword>
<dbReference type="GO" id="GO:0006260">
    <property type="term" value="P:DNA replication"/>
    <property type="evidence" value="ECO:0007669"/>
    <property type="project" value="UniProtKB-KW"/>
</dbReference>
<dbReference type="SUPFAM" id="SSF56672">
    <property type="entry name" value="DNA/RNA polymerases"/>
    <property type="match status" value="1"/>
</dbReference>
<dbReference type="InterPro" id="IPR036397">
    <property type="entry name" value="RNaseH_sf"/>
</dbReference>
<evidence type="ECO:0000256" key="4">
    <source>
        <dbReference type="ARBA" id="ARBA00022695"/>
    </source>
</evidence>
<evidence type="ECO:0000256" key="8">
    <source>
        <dbReference type="ARBA" id="ARBA00022932"/>
    </source>
</evidence>
<dbReference type="EC" id="2.7.7.7" evidence="13"/>
<dbReference type="Gene3D" id="3.30.420.10">
    <property type="entry name" value="Ribonuclease H-like superfamily/Ribonuclease H"/>
    <property type="match status" value="1"/>
</dbReference>
<dbReference type="PANTHER" id="PTHR45812:SF1">
    <property type="entry name" value="DNA POLYMERASE ZETA CATALYTIC SUBUNIT"/>
    <property type="match status" value="1"/>
</dbReference>
<dbReference type="InterPro" id="IPR043502">
    <property type="entry name" value="DNA/RNA_pol_sf"/>
</dbReference>
<dbReference type="InterPro" id="IPR042087">
    <property type="entry name" value="DNA_pol_B_thumb"/>
</dbReference>
<feature type="compositionally biased region" description="Polar residues" evidence="14">
    <location>
        <begin position="230"/>
        <end position="241"/>
    </location>
</feature>
<dbReference type="GO" id="GO:0051536">
    <property type="term" value="F:iron-sulfur cluster binding"/>
    <property type="evidence" value="ECO:0007669"/>
    <property type="project" value="UniProtKB-KW"/>
</dbReference>
<sequence length="1424" mass="156661">MRLYNLDWYLAEPYPALGDLDTSIITAKRLSVCPVIRLYGHVVSADPDARVQCCLHVHGYYPKILFSAEAFQSSVTERQFAEGLEYIMNGCGGGGGGGQWGQQQQSPCVTDVKKTQRVNIYGYHETSEEIFEVRYVNPSVSYKLAHAYKSLCARSGSNGRIFELHIPYTLQLVSECGLAAGTTVHIKADACTVRPPHAKHSHSVLELDAPCTAIHNPEDAHAGTHPASGRLSTSQPCTGSQAEAGYPRPSPLSVSQSEDADTMMCQRLRTLWRSEYERSLAEGVPFPYIPESRATGRPTPQSMPCHAENAARLDALREAIRKQEADSGSQGAYQSQKAVLEELFEVVPDEAVPGPDAGPLAPPPPDADLQANEYAESNPSESSAGSDVGLGVACTLLESKAARDETTEAVLAPRMNDLYEFTPSPPSSEALLKELGEPVALSPRYLAAPKQHDRTSASIDYCTLLYLEVVIQLPRGMDKWDPTLHPIVAVVCILRDQRQVPLQRTWIGVIGDLLKEDHVLTIDPLATLLHVSCETELVLALDHLFAQFDPTVVISWDASRRGIVFIAERARVLGLPDNMFHRVAVAPVPGPMGPSTLYGRITLDLWQTLRQEDSLKLATTTLHGAAKQLLGVTLPRIPMWLLQEWWTDGSRCIEALKYTVRLCTLGLQLLDASALLSRASEMASVLGMPDVEEVLTRGSQYRVECILHRAATRSGFSLVTSSKAQVKGQPALEGVPMVLEPRSGYYRTPTIILDFQSLYPSIIIAYNMCYSTCLGRVEHHDLLVSLGTQQDKPYTIKRSSSLLQEDNITVASNGAVFVQPSRRVGILPRMLHEVLQTRIMVKRAMKNVKPNDSPALHRIMDARQLGLKLLANVTYGYAGASYSGRMPCSELADAIVMTARRTLQHAMSVAEDMGATVFYGDTDSMFIRPLNDHCGSVEAAFEFGRRLADCVTSANPWPVKLQLEKVCMPCILVSKKRYCGWAYEHPKASPVFFAKGIETVRRDSCPFTANAVRTVLEAMFRTDPRADEALHIEAGRRAGRDVIRRVLNGEISKVDFIFQNQVRLSYRGRNLPPAAHVAVIQGLDTGYKERVAYVVARKAGDRSNAKLLDRVMPPYRVVGARGLVLDTNYYLTKQFFPAVQRILAPIVPNVADWLSENLQVPGGAGSLECFSCHTQLDHRQGHRWVCDSCLARSPAVVVRGGAERARRCEAKSRASRRLCEYCTEGSLVMAVGCSDAYHCENYFLRSDAPIAELRARRYLAELDDRLPGDWGPQYHSQSDSKRASSAKTEVQMSQETFSDVLAELGALEDSDGAEVYSQAVGSCDIPIEQSPPDGEPEDLSGEDLYSDFSIEEDSSLGDAQGHSVDHDDDLSLTSWSIHVADSTLDVLEEPAETREEAIDSISLSDDQGTPRPVSDSSLEIIDCD</sequence>
<organism evidence="16 17">
    <name type="scientific">Perkinsus olseni</name>
    <name type="common">Perkinsus atlanticus</name>
    <dbReference type="NCBI Taxonomy" id="32597"/>
    <lineage>
        <taxon>Eukaryota</taxon>
        <taxon>Sar</taxon>
        <taxon>Alveolata</taxon>
        <taxon>Perkinsozoa</taxon>
        <taxon>Perkinsea</taxon>
        <taxon>Perkinsida</taxon>
        <taxon>Perkinsidae</taxon>
        <taxon>Perkinsus</taxon>
    </lineage>
</organism>
<dbReference type="GO" id="GO:0000166">
    <property type="term" value="F:nucleotide binding"/>
    <property type="evidence" value="ECO:0007669"/>
    <property type="project" value="InterPro"/>
</dbReference>
<dbReference type="InterPro" id="IPR017964">
    <property type="entry name" value="DNA-dir_DNA_pol_B_CS"/>
</dbReference>
<dbReference type="InterPro" id="IPR030559">
    <property type="entry name" value="PolZ_Rev3"/>
</dbReference>
<dbReference type="SMART" id="SM00486">
    <property type="entry name" value="POLBc"/>
    <property type="match status" value="1"/>
</dbReference>
<gene>
    <name evidence="16" type="primary">REV3L</name>
    <name evidence="16" type="ORF">FOZ61_005435</name>
</gene>
<dbReference type="GO" id="GO:0005634">
    <property type="term" value="C:nucleus"/>
    <property type="evidence" value="ECO:0007669"/>
    <property type="project" value="TreeGrafter"/>
</dbReference>
<evidence type="ECO:0000256" key="12">
    <source>
        <dbReference type="ARBA" id="ARBA00049244"/>
    </source>
</evidence>
<evidence type="ECO:0000256" key="11">
    <source>
        <dbReference type="ARBA" id="ARBA00023204"/>
    </source>
</evidence>
<reference evidence="16 17" key="1">
    <citation type="submission" date="2020-04" db="EMBL/GenBank/DDBJ databases">
        <title>Perkinsus olseni comparative genomics.</title>
        <authorList>
            <person name="Bogema D.R."/>
        </authorList>
    </citation>
    <scope>NUCLEOTIDE SEQUENCE [LARGE SCALE GENOMIC DNA]</scope>
    <source>
        <strain evidence="16">ATCC PRA-179</strain>
    </source>
</reference>
<dbReference type="Gene3D" id="1.10.132.60">
    <property type="entry name" value="DNA polymerase family B, C-terminal domain"/>
    <property type="match status" value="1"/>
</dbReference>